<evidence type="ECO:0000313" key="2">
    <source>
        <dbReference type="RefSeq" id="WP_034410477.1"/>
    </source>
</evidence>
<name>A0A8B6X732_9BURK</name>
<dbReference type="AlphaFoldDB" id="A0A8B6X732"/>
<keyword evidence="1" id="KW-1185">Reference proteome</keyword>
<dbReference type="OrthoDB" id="5622143at2"/>
<dbReference type="Proteomes" id="UP000675920">
    <property type="component" value="Unplaced"/>
</dbReference>
<sequence>MIPAMLARGGGVLVSVEEAAERLRTGRFHAVAADETALRRLPAGNWIGGSIPYFMGPDGGEAARDKVFLTEIRGYRGAPEIRRYDLRNIARICEDAPDNGWSILILPAFTALHSAFAHDAPDYADMYTKPLAGWIAGVHLDDLGQRVPLVVDGRSLTFDAESAMVMHIALPPDRHARIDTINVFEPGPGEGIRFPKSGFIVEGCEVDGLPVSFAGWLSRHRIDTRLPLVADYCGARINVSIKRIDQARGTVEFYAPVFEGVEYRVASPVQDWMSAFRAVLPRDLEAPAFSCNCILNYLYGGLEGQRTGPLTGPITFGEIAYQLVNQTLVHVSIEG</sequence>
<proteinExistence type="predicted"/>
<organism evidence="1 2">
    <name type="scientific">Derxia gummosa DSM 723</name>
    <dbReference type="NCBI Taxonomy" id="1121388"/>
    <lineage>
        <taxon>Bacteria</taxon>
        <taxon>Pseudomonadati</taxon>
        <taxon>Pseudomonadota</taxon>
        <taxon>Betaproteobacteria</taxon>
        <taxon>Burkholderiales</taxon>
        <taxon>Alcaligenaceae</taxon>
        <taxon>Derxia</taxon>
    </lineage>
</organism>
<dbReference type="Pfam" id="PF22396">
    <property type="entry name" value="DUF6976"/>
    <property type="match status" value="1"/>
</dbReference>
<dbReference type="InterPro" id="IPR054249">
    <property type="entry name" value="DUF6976"/>
</dbReference>
<accession>A0A8B6X732</accession>
<reference evidence="2" key="1">
    <citation type="submission" date="2025-08" db="UniProtKB">
        <authorList>
            <consortium name="RefSeq"/>
        </authorList>
    </citation>
    <scope>IDENTIFICATION</scope>
</reference>
<protein>
    <submittedName>
        <fullName evidence="2">DUF6976 family protein</fullName>
    </submittedName>
</protein>
<dbReference type="RefSeq" id="WP_034410477.1">
    <property type="nucleotide sequence ID" value="NZ_AXWS01000007.1"/>
</dbReference>
<evidence type="ECO:0000313" key="1">
    <source>
        <dbReference type="Proteomes" id="UP000675920"/>
    </source>
</evidence>